<dbReference type="SUPFAM" id="SSF53613">
    <property type="entry name" value="Ribokinase-like"/>
    <property type="match status" value="1"/>
</dbReference>
<sequence>MSTKTSTSASARIVTVTLNPAIDMTVGLDHLERGRVNLGRSVTHQAGGKGVNVAGCLADWHVPVVATGLLGDTNAALFEALFARKGVLDGFCRVPGSNRTNIKISDASDGQTTDINLPGIDATPADVEALCKRIDAVADVAGVALCGSLPGGLPADTYAQLLARLNQRGVRTLLDTSGAPLTQALAAPRDALPTAVKPNRHELELWAGTALPTLTDVVDAARGIHARGVAQVIVSLGEDGALFVTAEGTWQASLPPVRAASTVGAGDAMVAGVLAGWHAGASTEDTVRLSVAFAACKLQRLGPHLPAPALVRERAAAVRMQRVA</sequence>
<dbReference type="EMBL" id="CP016022">
    <property type="protein sequence ID" value="ANJ73718.1"/>
    <property type="molecule type" value="Genomic_DNA"/>
</dbReference>
<organism evidence="9 10">
    <name type="scientific">Ralstonia insidiosa</name>
    <dbReference type="NCBI Taxonomy" id="190721"/>
    <lineage>
        <taxon>Bacteria</taxon>
        <taxon>Pseudomonadati</taxon>
        <taxon>Pseudomonadota</taxon>
        <taxon>Betaproteobacteria</taxon>
        <taxon>Burkholderiales</taxon>
        <taxon>Burkholderiaceae</taxon>
        <taxon>Ralstonia</taxon>
    </lineage>
</organism>
<keyword evidence="2 7" id="KW-0808">Transferase</keyword>
<evidence type="ECO:0000313" key="10">
    <source>
        <dbReference type="Proteomes" id="UP000078572"/>
    </source>
</evidence>
<dbReference type="PANTHER" id="PTHR46566">
    <property type="entry name" value="1-PHOSPHOFRUCTOKINASE-RELATED"/>
    <property type="match status" value="1"/>
</dbReference>
<dbReference type="CDD" id="cd01164">
    <property type="entry name" value="FruK_PfkB_like"/>
    <property type="match status" value="1"/>
</dbReference>
<dbReference type="Pfam" id="PF00294">
    <property type="entry name" value="PfkB"/>
    <property type="match status" value="1"/>
</dbReference>
<dbReference type="AlphaFoldDB" id="A0A192A059"/>
<evidence type="ECO:0000313" key="9">
    <source>
        <dbReference type="EMBL" id="ANJ73718.1"/>
    </source>
</evidence>
<keyword evidence="4 8" id="KW-0418">Kinase</keyword>
<gene>
    <name evidence="9" type="ORF">A9Y76_15135</name>
</gene>
<protein>
    <recommendedName>
        <fullName evidence="7">Phosphofructokinase</fullName>
    </recommendedName>
</protein>
<dbReference type="InterPro" id="IPR011611">
    <property type="entry name" value="PfkB_dom"/>
</dbReference>
<dbReference type="NCBIfam" id="TIGR03828">
    <property type="entry name" value="pfkB"/>
    <property type="match status" value="1"/>
</dbReference>
<reference evidence="10" key="1">
    <citation type="submission" date="2016-06" db="EMBL/GenBank/DDBJ databases">
        <authorList>
            <person name="Xu Y."/>
            <person name="Nagy A."/>
            <person name="Yan X."/>
            <person name="Kim S.W."/>
            <person name="Haley B."/>
            <person name="Liu N.T."/>
            <person name="Nou X."/>
        </authorList>
    </citation>
    <scope>NUCLEOTIDE SEQUENCE [LARGE SCALE GENOMIC DNA]</scope>
    <source>
        <strain evidence="10">ATCC 49129</strain>
    </source>
</reference>
<evidence type="ECO:0000256" key="1">
    <source>
        <dbReference type="ARBA" id="ARBA00010688"/>
    </source>
</evidence>
<keyword evidence="10" id="KW-1185">Reference proteome</keyword>
<dbReference type="STRING" id="190721.ACS15_3164"/>
<accession>A0A192A059</accession>
<name>A0A192A059_9RALS</name>
<dbReference type="GO" id="GO:0044281">
    <property type="term" value="P:small molecule metabolic process"/>
    <property type="evidence" value="ECO:0007669"/>
    <property type="project" value="UniProtKB-ARBA"/>
</dbReference>
<dbReference type="InterPro" id="IPR017583">
    <property type="entry name" value="Tagatose/fructose_Pkinase"/>
</dbReference>
<evidence type="ECO:0000256" key="3">
    <source>
        <dbReference type="ARBA" id="ARBA00022741"/>
    </source>
</evidence>
<dbReference type="Proteomes" id="UP000078572">
    <property type="component" value="Chromosome 1"/>
</dbReference>
<dbReference type="PANTHER" id="PTHR46566:SF5">
    <property type="entry name" value="1-PHOSPHOFRUCTOKINASE"/>
    <property type="match status" value="1"/>
</dbReference>
<comment type="catalytic activity">
    <reaction evidence="6 8">
        <text>beta-D-fructose 1-phosphate + ATP = beta-D-fructose 1,6-bisphosphate + ADP + H(+)</text>
        <dbReference type="Rhea" id="RHEA:14213"/>
        <dbReference type="ChEBI" id="CHEBI:15378"/>
        <dbReference type="ChEBI" id="CHEBI:30616"/>
        <dbReference type="ChEBI" id="CHEBI:32966"/>
        <dbReference type="ChEBI" id="CHEBI:138881"/>
        <dbReference type="ChEBI" id="CHEBI:456216"/>
        <dbReference type="EC" id="2.7.1.56"/>
    </reaction>
</comment>
<dbReference type="GO" id="GO:0016052">
    <property type="term" value="P:carbohydrate catabolic process"/>
    <property type="evidence" value="ECO:0007669"/>
    <property type="project" value="UniProtKB-ARBA"/>
</dbReference>
<evidence type="ECO:0000256" key="5">
    <source>
        <dbReference type="ARBA" id="ARBA00022840"/>
    </source>
</evidence>
<dbReference type="PIRSF" id="PIRSF000535">
    <property type="entry name" value="1PFK/6PFK/LacC"/>
    <property type="match status" value="1"/>
</dbReference>
<dbReference type="InterPro" id="IPR022463">
    <property type="entry name" value="1-PFruKinase"/>
</dbReference>
<keyword evidence="3 8" id="KW-0547">Nucleotide-binding</keyword>
<proteinExistence type="inferred from homology"/>
<evidence type="ECO:0000256" key="6">
    <source>
        <dbReference type="ARBA" id="ARBA00047745"/>
    </source>
</evidence>
<dbReference type="GeneID" id="61527352"/>
<dbReference type="PROSITE" id="PS00584">
    <property type="entry name" value="PFKB_KINASES_2"/>
    <property type="match status" value="1"/>
</dbReference>
<dbReference type="InterPro" id="IPR029056">
    <property type="entry name" value="Ribokinase-like"/>
</dbReference>
<comment type="function">
    <text evidence="8">Catalyzes the ATP-dependent phosphorylation of fructose-l-phosphate to fructose-l,6-bisphosphate.</text>
</comment>
<dbReference type="RefSeq" id="WP_064805289.1">
    <property type="nucleotide sequence ID" value="NZ_CP016022.1"/>
</dbReference>
<keyword evidence="5 8" id="KW-0067">ATP-binding</keyword>
<evidence type="ECO:0000256" key="4">
    <source>
        <dbReference type="ARBA" id="ARBA00022777"/>
    </source>
</evidence>
<comment type="similarity">
    <text evidence="1 7 8">Belongs to the carbohydrate kinase PfkB family.</text>
</comment>
<evidence type="ECO:0000256" key="2">
    <source>
        <dbReference type="ARBA" id="ARBA00022679"/>
    </source>
</evidence>
<dbReference type="Gene3D" id="3.40.1190.20">
    <property type="match status" value="1"/>
</dbReference>
<dbReference type="FunFam" id="3.40.1190.20:FF:000001">
    <property type="entry name" value="Phosphofructokinase"/>
    <property type="match status" value="1"/>
</dbReference>
<dbReference type="GO" id="GO:0005829">
    <property type="term" value="C:cytosol"/>
    <property type="evidence" value="ECO:0007669"/>
    <property type="project" value="TreeGrafter"/>
</dbReference>
<dbReference type="InterPro" id="IPR002173">
    <property type="entry name" value="Carboh/pur_kinase_PfkB_CS"/>
</dbReference>
<dbReference type="GO" id="GO:0008662">
    <property type="term" value="F:1-phosphofructokinase activity"/>
    <property type="evidence" value="ECO:0007669"/>
    <property type="project" value="UniProtKB-UniRule"/>
</dbReference>
<evidence type="ECO:0000256" key="8">
    <source>
        <dbReference type="RuleBase" id="RU369061"/>
    </source>
</evidence>
<dbReference type="OrthoDB" id="9801219at2"/>
<dbReference type="GO" id="GO:0005524">
    <property type="term" value="F:ATP binding"/>
    <property type="evidence" value="ECO:0007669"/>
    <property type="project" value="UniProtKB-UniRule"/>
</dbReference>
<evidence type="ECO:0000256" key="7">
    <source>
        <dbReference type="PIRNR" id="PIRNR000535"/>
    </source>
</evidence>
<dbReference type="NCBIfam" id="TIGR03168">
    <property type="entry name" value="1-PFK"/>
    <property type="match status" value="1"/>
</dbReference>